<dbReference type="AlphaFoldDB" id="A0A9D1M9K5"/>
<evidence type="ECO:0000313" key="1">
    <source>
        <dbReference type="EMBL" id="HIU56085.1"/>
    </source>
</evidence>
<organism evidence="1 2">
    <name type="scientific">Candidatus Gallibacteroides avistercoris</name>
    <dbReference type="NCBI Taxonomy" id="2840833"/>
    <lineage>
        <taxon>Bacteria</taxon>
        <taxon>Pseudomonadati</taxon>
        <taxon>Bacteroidota</taxon>
        <taxon>Bacteroidia</taxon>
        <taxon>Bacteroidales</taxon>
        <taxon>Bacteroidaceae</taxon>
        <taxon>Bacteroidaceae incertae sedis</taxon>
        <taxon>Candidatus Gallibacteroides</taxon>
    </lineage>
</organism>
<gene>
    <name evidence="1" type="ORF">IAB03_09815</name>
</gene>
<proteinExistence type="predicted"/>
<reference evidence="1" key="1">
    <citation type="submission" date="2020-10" db="EMBL/GenBank/DDBJ databases">
        <authorList>
            <person name="Gilroy R."/>
        </authorList>
    </citation>
    <scope>NUCLEOTIDE SEQUENCE</scope>
    <source>
        <strain evidence="1">CHK158-818</strain>
    </source>
</reference>
<comment type="caution">
    <text evidence="1">The sequence shown here is derived from an EMBL/GenBank/DDBJ whole genome shotgun (WGS) entry which is preliminary data.</text>
</comment>
<name>A0A9D1M9K5_9BACT</name>
<dbReference type="EMBL" id="DVNA01000227">
    <property type="protein sequence ID" value="HIU56085.1"/>
    <property type="molecule type" value="Genomic_DNA"/>
</dbReference>
<reference evidence="1" key="2">
    <citation type="journal article" date="2021" name="PeerJ">
        <title>Extensive microbial diversity within the chicken gut microbiome revealed by metagenomics and culture.</title>
        <authorList>
            <person name="Gilroy R."/>
            <person name="Ravi A."/>
            <person name="Getino M."/>
            <person name="Pursley I."/>
            <person name="Horton D.L."/>
            <person name="Alikhan N.F."/>
            <person name="Baker D."/>
            <person name="Gharbi K."/>
            <person name="Hall N."/>
            <person name="Watson M."/>
            <person name="Adriaenssens E.M."/>
            <person name="Foster-Nyarko E."/>
            <person name="Jarju S."/>
            <person name="Secka A."/>
            <person name="Antonio M."/>
            <person name="Oren A."/>
            <person name="Chaudhuri R.R."/>
            <person name="La Ragione R."/>
            <person name="Hildebrand F."/>
            <person name="Pallen M.J."/>
        </authorList>
    </citation>
    <scope>NUCLEOTIDE SEQUENCE</scope>
    <source>
        <strain evidence="1">CHK158-818</strain>
    </source>
</reference>
<sequence>MSSFEFEKDSLIRTPAVGRFDRGITNYRFAPKGQMLFGVTFSYLDFDSKESSLLLLLKDFDCAGHTVKINPFWGYFIRDNIAIGVKVGYERTQVDLNNVSIDIDDIDLSLKDIGLNSDLLVGTFFHRSYVGLDAGKRLGFFSETSLSVKMGNSRFSRVLNQELRDTRTHISEVQLGFSPGMAVFIMNNVSTEVSFGVLGVKFRKESQKTNGQETGSWRKSGANFKINLLNINLGITIHV</sequence>
<protein>
    <submittedName>
        <fullName evidence="1">Uncharacterized protein</fullName>
    </submittedName>
</protein>
<dbReference type="Proteomes" id="UP000824112">
    <property type="component" value="Unassembled WGS sequence"/>
</dbReference>
<evidence type="ECO:0000313" key="2">
    <source>
        <dbReference type="Proteomes" id="UP000824112"/>
    </source>
</evidence>
<accession>A0A9D1M9K5</accession>